<evidence type="ECO:0000313" key="1">
    <source>
        <dbReference type="EMBL" id="KAJ9050808.1"/>
    </source>
</evidence>
<accession>A0ACC2RL29</accession>
<organism evidence="1 2">
    <name type="scientific">Entomophthora muscae</name>
    <dbReference type="NCBI Taxonomy" id="34485"/>
    <lineage>
        <taxon>Eukaryota</taxon>
        <taxon>Fungi</taxon>
        <taxon>Fungi incertae sedis</taxon>
        <taxon>Zoopagomycota</taxon>
        <taxon>Entomophthoromycotina</taxon>
        <taxon>Entomophthoromycetes</taxon>
        <taxon>Entomophthorales</taxon>
        <taxon>Entomophthoraceae</taxon>
        <taxon>Entomophthora</taxon>
    </lineage>
</organism>
<dbReference type="EMBL" id="QTSX02007136">
    <property type="protein sequence ID" value="KAJ9050808.1"/>
    <property type="molecule type" value="Genomic_DNA"/>
</dbReference>
<gene>
    <name evidence="1" type="ORF">DSO57_1010808</name>
</gene>
<comment type="caution">
    <text evidence="1">The sequence shown here is derived from an EMBL/GenBank/DDBJ whole genome shotgun (WGS) entry which is preliminary data.</text>
</comment>
<protein>
    <submittedName>
        <fullName evidence="1">Uncharacterized protein</fullName>
    </submittedName>
</protein>
<proteinExistence type="predicted"/>
<reference evidence="1" key="1">
    <citation type="submission" date="2022-04" db="EMBL/GenBank/DDBJ databases">
        <title>Genome of the entomopathogenic fungus Entomophthora muscae.</title>
        <authorList>
            <person name="Elya C."/>
            <person name="Lovett B.R."/>
            <person name="Lee E."/>
            <person name="Macias A.M."/>
            <person name="Hajek A.E."/>
            <person name="De Bivort B.L."/>
            <person name="Kasson M.T."/>
            <person name="De Fine Licht H.H."/>
            <person name="Stajich J.E."/>
        </authorList>
    </citation>
    <scope>NUCLEOTIDE SEQUENCE</scope>
    <source>
        <strain evidence="1">Berkeley</strain>
    </source>
</reference>
<keyword evidence="2" id="KW-1185">Reference proteome</keyword>
<sequence>MEFKGPRQKGTYIYLACDFCQRRKIRCAPGSGNCQACSMRGLECTYNNPTRRNKWRSQQPAQCQWERFATSWNPSPTQPTPLRANSPSPFNPNPPPIETNIPPSIEPSTSCSDYESFESDLTEVLSPRASEITKDETKAITTTLYNNNTRTLSQIHSSLPHLVRHSSLAEFRFTIDILMASAEFHRAFHQRFQIKNPNHKMSDSALTYYARAVAYLPTIAAESELLLRPSLLLLDVIRHQATALFLAASFRVLTH</sequence>
<dbReference type="Proteomes" id="UP001165960">
    <property type="component" value="Unassembled WGS sequence"/>
</dbReference>
<name>A0ACC2RL29_9FUNG</name>
<evidence type="ECO:0000313" key="2">
    <source>
        <dbReference type="Proteomes" id="UP001165960"/>
    </source>
</evidence>